<comment type="caution">
    <text evidence="2">The sequence shown here is derived from an EMBL/GenBank/DDBJ whole genome shotgun (WGS) entry which is preliminary data.</text>
</comment>
<dbReference type="PANTHER" id="PTHR11717:SF31">
    <property type="entry name" value="LOW MOLECULAR WEIGHT PROTEIN-TYROSINE-PHOSPHATASE ETP-RELATED"/>
    <property type="match status" value="1"/>
</dbReference>
<dbReference type="Pfam" id="PF01451">
    <property type="entry name" value="LMWPc"/>
    <property type="match status" value="1"/>
</dbReference>
<accession>A0ABV8TYD3</accession>
<dbReference type="RefSeq" id="WP_380620818.1">
    <property type="nucleotide sequence ID" value="NZ_JBHSDK010000015.1"/>
</dbReference>
<evidence type="ECO:0000313" key="2">
    <source>
        <dbReference type="EMBL" id="MFC4335697.1"/>
    </source>
</evidence>
<protein>
    <submittedName>
        <fullName evidence="2">Phosphotyrosine protein phosphatase</fullName>
    </submittedName>
</protein>
<dbReference type="InterPro" id="IPR050438">
    <property type="entry name" value="LMW_PTPase"/>
</dbReference>
<reference evidence="3" key="1">
    <citation type="journal article" date="2019" name="Int. J. Syst. Evol. Microbiol.">
        <title>The Global Catalogue of Microorganisms (GCM) 10K type strain sequencing project: providing services to taxonomists for standard genome sequencing and annotation.</title>
        <authorList>
            <consortium name="The Broad Institute Genomics Platform"/>
            <consortium name="The Broad Institute Genome Sequencing Center for Infectious Disease"/>
            <person name="Wu L."/>
            <person name="Ma J."/>
        </authorList>
    </citation>
    <scope>NUCLEOTIDE SEQUENCE [LARGE SCALE GENOMIC DNA]</scope>
    <source>
        <strain evidence="3">IBRC-M 10908</strain>
    </source>
</reference>
<organism evidence="2 3">
    <name type="scientific">Salininema proteolyticum</name>
    <dbReference type="NCBI Taxonomy" id="1607685"/>
    <lineage>
        <taxon>Bacteria</taxon>
        <taxon>Bacillati</taxon>
        <taxon>Actinomycetota</taxon>
        <taxon>Actinomycetes</taxon>
        <taxon>Glycomycetales</taxon>
        <taxon>Glycomycetaceae</taxon>
        <taxon>Salininema</taxon>
    </lineage>
</organism>
<gene>
    <name evidence="2" type="ORF">ACFPET_10840</name>
</gene>
<proteinExistence type="predicted"/>
<dbReference type="SUPFAM" id="SSF52788">
    <property type="entry name" value="Phosphotyrosine protein phosphatases I"/>
    <property type="match status" value="1"/>
</dbReference>
<dbReference type="Proteomes" id="UP001595823">
    <property type="component" value="Unassembled WGS sequence"/>
</dbReference>
<dbReference type="SMART" id="SM00226">
    <property type="entry name" value="LMWPc"/>
    <property type="match status" value="1"/>
</dbReference>
<sequence>MSDDRLLTVLHVCTGNICRSPMSERILDGLTGDDVYNHGAGTSPYHEGEDMQANSHAQLEERGYDVRRHHARALDRAAVEMSDLILVATDGHREFIASNFPEALDRTFLVRQIGAAAEGLRAPAGDAKARAKALMEHARSAGNGEENLADPWGLGMATYERIADQLETALKPVARVLDTR</sequence>
<feature type="domain" description="Phosphotyrosine protein phosphatase I" evidence="1">
    <location>
        <begin position="7"/>
        <end position="176"/>
    </location>
</feature>
<evidence type="ECO:0000313" key="3">
    <source>
        <dbReference type="Proteomes" id="UP001595823"/>
    </source>
</evidence>
<evidence type="ECO:0000259" key="1">
    <source>
        <dbReference type="SMART" id="SM00226"/>
    </source>
</evidence>
<keyword evidence="3" id="KW-1185">Reference proteome</keyword>
<dbReference type="PANTHER" id="PTHR11717">
    <property type="entry name" value="LOW MOLECULAR WEIGHT PROTEIN TYROSINE PHOSPHATASE"/>
    <property type="match status" value="1"/>
</dbReference>
<dbReference type="InterPro" id="IPR023485">
    <property type="entry name" value="Ptyr_pPase"/>
</dbReference>
<name>A0ABV8TYD3_9ACTN</name>
<dbReference type="EMBL" id="JBHSDK010000015">
    <property type="protein sequence ID" value="MFC4335697.1"/>
    <property type="molecule type" value="Genomic_DNA"/>
</dbReference>
<dbReference type="Gene3D" id="3.40.50.2300">
    <property type="match status" value="1"/>
</dbReference>
<dbReference type="InterPro" id="IPR036196">
    <property type="entry name" value="Ptyr_pPase_sf"/>
</dbReference>